<reference evidence="2" key="1">
    <citation type="journal article" date="2022" name="bioRxiv">
        <title>Sequencing and chromosome-scale assembly of the giantPleurodeles waltlgenome.</title>
        <authorList>
            <person name="Brown T."/>
            <person name="Elewa A."/>
            <person name="Iarovenko S."/>
            <person name="Subramanian E."/>
            <person name="Araus A.J."/>
            <person name="Petzold A."/>
            <person name="Susuki M."/>
            <person name="Suzuki K.-i.T."/>
            <person name="Hayashi T."/>
            <person name="Toyoda A."/>
            <person name="Oliveira C."/>
            <person name="Osipova E."/>
            <person name="Leigh N.D."/>
            <person name="Simon A."/>
            <person name="Yun M.H."/>
        </authorList>
    </citation>
    <scope>NUCLEOTIDE SEQUENCE</scope>
    <source>
        <strain evidence="2">20211129_DDA</strain>
        <tissue evidence="2">Liver</tissue>
    </source>
</reference>
<keyword evidence="3" id="KW-1185">Reference proteome</keyword>
<protein>
    <submittedName>
        <fullName evidence="2">Uncharacterized protein</fullName>
    </submittedName>
</protein>
<evidence type="ECO:0000313" key="2">
    <source>
        <dbReference type="EMBL" id="KAJ1164207.1"/>
    </source>
</evidence>
<evidence type="ECO:0000313" key="3">
    <source>
        <dbReference type="Proteomes" id="UP001066276"/>
    </source>
</evidence>
<feature type="region of interest" description="Disordered" evidence="1">
    <location>
        <begin position="1"/>
        <end position="54"/>
    </location>
</feature>
<dbReference type="EMBL" id="JANPWB010000008">
    <property type="protein sequence ID" value="KAJ1164207.1"/>
    <property type="molecule type" value="Genomic_DNA"/>
</dbReference>
<organism evidence="2 3">
    <name type="scientific">Pleurodeles waltl</name>
    <name type="common">Iberian ribbed newt</name>
    <dbReference type="NCBI Taxonomy" id="8319"/>
    <lineage>
        <taxon>Eukaryota</taxon>
        <taxon>Metazoa</taxon>
        <taxon>Chordata</taxon>
        <taxon>Craniata</taxon>
        <taxon>Vertebrata</taxon>
        <taxon>Euteleostomi</taxon>
        <taxon>Amphibia</taxon>
        <taxon>Batrachia</taxon>
        <taxon>Caudata</taxon>
        <taxon>Salamandroidea</taxon>
        <taxon>Salamandridae</taxon>
        <taxon>Pleurodelinae</taxon>
        <taxon>Pleurodeles</taxon>
    </lineage>
</organism>
<sequence>MRPAPNVASLRCSLTAQRQLPPSLALAGPSKGSTRPQASGRPGPTEHGPTCATDTLHRVHGDLTRPPVPPRGPICLGLRSATPSDVGGGASQLDTARVSAAMPGPLTGGGTRLRRRPCRLGPQACTGTTLSRFLALLPSNGGRSTAW</sequence>
<dbReference type="AlphaFoldDB" id="A0AAV7SJJ4"/>
<evidence type="ECO:0000256" key="1">
    <source>
        <dbReference type="SAM" id="MobiDB-lite"/>
    </source>
</evidence>
<dbReference type="Proteomes" id="UP001066276">
    <property type="component" value="Chromosome 4_2"/>
</dbReference>
<comment type="caution">
    <text evidence="2">The sequence shown here is derived from an EMBL/GenBank/DDBJ whole genome shotgun (WGS) entry which is preliminary data.</text>
</comment>
<accession>A0AAV7SJJ4</accession>
<proteinExistence type="predicted"/>
<name>A0AAV7SJJ4_PLEWA</name>
<gene>
    <name evidence="2" type="ORF">NDU88_004652</name>
</gene>
<feature type="region of interest" description="Disordered" evidence="1">
    <location>
        <begin position="78"/>
        <end position="117"/>
    </location>
</feature>